<dbReference type="Gene3D" id="3.30.70.100">
    <property type="match status" value="1"/>
</dbReference>
<evidence type="ECO:0000313" key="7">
    <source>
        <dbReference type="EMBL" id="KKS45626.1"/>
    </source>
</evidence>
<dbReference type="EMBL" id="LCDF01000044">
    <property type="protein sequence ID" value="KKS45626.1"/>
    <property type="molecule type" value="Genomic_DNA"/>
</dbReference>
<dbReference type="InterPro" id="IPR001792">
    <property type="entry name" value="Acylphosphatase-like_dom"/>
</dbReference>
<comment type="similarity">
    <text evidence="1 5">Belongs to the acylphosphatase family.</text>
</comment>
<dbReference type="Proteomes" id="UP000034036">
    <property type="component" value="Unassembled WGS sequence"/>
</dbReference>
<evidence type="ECO:0000256" key="1">
    <source>
        <dbReference type="ARBA" id="ARBA00005614"/>
    </source>
</evidence>
<evidence type="ECO:0000256" key="2">
    <source>
        <dbReference type="ARBA" id="ARBA00012150"/>
    </source>
</evidence>
<dbReference type="InterPro" id="IPR036046">
    <property type="entry name" value="Acylphosphatase-like_dom_sf"/>
</dbReference>
<dbReference type="InterPro" id="IPR020456">
    <property type="entry name" value="Acylphosphatase"/>
</dbReference>
<feature type="active site" evidence="4">
    <location>
        <position position="37"/>
    </location>
</feature>
<sequence>MKKRLTCIIHGRVHGVFYRDTTSRKARALGLAGFVENQIDGMVLAVAEGEEAVLEEFLTYLWKGSPLSKVERVDAMWGEATGEFSDFSIRYRNFLDRF</sequence>
<evidence type="ECO:0000256" key="4">
    <source>
        <dbReference type="PROSITE-ProRule" id="PRU00520"/>
    </source>
</evidence>
<dbReference type="AlphaFoldDB" id="A0A0G1BH67"/>
<proteinExistence type="inferred from homology"/>
<organism evidence="7 8">
    <name type="scientific">Candidatus Giovannonibacteria bacterium GW2011_GWF2_42_19</name>
    <dbReference type="NCBI Taxonomy" id="1618659"/>
    <lineage>
        <taxon>Bacteria</taxon>
        <taxon>Candidatus Giovannoniibacteriota</taxon>
    </lineage>
</organism>
<protein>
    <recommendedName>
        <fullName evidence="2 4">acylphosphatase</fullName>
        <ecNumber evidence="2 4">3.6.1.7</ecNumber>
    </recommendedName>
</protein>
<comment type="caution">
    <text evidence="7">The sequence shown here is derived from an EMBL/GenBank/DDBJ whole genome shotgun (WGS) entry which is preliminary data.</text>
</comment>
<dbReference type="SUPFAM" id="SSF54975">
    <property type="entry name" value="Acylphosphatase/BLUF domain-like"/>
    <property type="match status" value="1"/>
</dbReference>
<reference evidence="7 8" key="1">
    <citation type="journal article" date="2015" name="Nature">
        <title>rRNA introns, odd ribosomes, and small enigmatic genomes across a large radiation of phyla.</title>
        <authorList>
            <person name="Brown C.T."/>
            <person name="Hug L.A."/>
            <person name="Thomas B.C."/>
            <person name="Sharon I."/>
            <person name="Castelle C.J."/>
            <person name="Singh A."/>
            <person name="Wilkins M.J."/>
            <person name="Williams K.H."/>
            <person name="Banfield J.F."/>
        </authorList>
    </citation>
    <scope>NUCLEOTIDE SEQUENCE [LARGE SCALE GENOMIC DNA]</scope>
</reference>
<keyword evidence="4" id="KW-0378">Hydrolase</keyword>
<evidence type="ECO:0000256" key="5">
    <source>
        <dbReference type="RuleBase" id="RU004168"/>
    </source>
</evidence>
<evidence type="ECO:0000313" key="8">
    <source>
        <dbReference type="Proteomes" id="UP000034036"/>
    </source>
</evidence>
<gene>
    <name evidence="7" type="ORF">UV11_C0044G0006</name>
</gene>
<evidence type="ECO:0000259" key="6">
    <source>
        <dbReference type="PROSITE" id="PS51160"/>
    </source>
</evidence>
<dbReference type="Pfam" id="PF00708">
    <property type="entry name" value="Acylphosphatase"/>
    <property type="match status" value="1"/>
</dbReference>
<evidence type="ECO:0000256" key="3">
    <source>
        <dbReference type="ARBA" id="ARBA00047645"/>
    </source>
</evidence>
<accession>A0A0G1BH67</accession>
<dbReference type="STRING" id="1618659.UV11_C0044G0006"/>
<dbReference type="PANTHER" id="PTHR47268">
    <property type="entry name" value="ACYLPHOSPHATASE"/>
    <property type="match status" value="1"/>
</dbReference>
<comment type="catalytic activity">
    <reaction evidence="3 4">
        <text>an acyl phosphate + H2O = a carboxylate + phosphate + H(+)</text>
        <dbReference type="Rhea" id="RHEA:14965"/>
        <dbReference type="ChEBI" id="CHEBI:15377"/>
        <dbReference type="ChEBI" id="CHEBI:15378"/>
        <dbReference type="ChEBI" id="CHEBI:29067"/>
        <dbReference type="ChEBI" id="CHEBI:43474"/>
        <dbReference type="ChEBI" id="CHEBI:59918"/>
        <dbReference type="EC" id="3.6.1.7"/>
    </reaction>
</comment>
<dbReference type="EC" id="3.6.1.7" evidence="2 4"/>
<name>A0A0G1BH67_9BACT</name>
<feature type="domain" description="Acylphosphatase-like" evidence="6">
    <location>
        <begin position="4"/>
        <end position="91"/>
    </location>
</feature>
<feature type="active site" evidence="4">
    <location>
        <position position="19"/>
    </location>
</feature>
<dbReference type="GO" id="GO:0003998">
    <property type="term" value="F:acylphosphatase activity"/>
    <property type="evidence" value="ECO:0007669"/>
    <property type="project" value="UniProtKB-EC"/>
</dbReference>
<dbReference type="PANTHER" id="PTHR47268:SF4">
    <property type="entry name" value="ACYLPHOSPHATASE"/>
    <property type="match status" value="1"/>
</dbReference>
<dbReference type="PROSITE" id="PS51160">
    <property type="entry name" value="ACYLPHOSPHATASE_3"/>
    <property type="match status" value="1"/>
</dbReference>